<keyword evidence="1" id="KW-1133">Transmembrane helix</keyword>
<comment type="caution">
    <text evidence="3">The sequence shown here is derived from an EMBL/GenBank/DDBJ whole genome shotgun (WGS) entry which is preliminary data.</text>
</comment>
<proteinExistence type="predicted"/>
<feature type="transmembrane region" description="Helical" evidence="1">
    <location>
        <begin position="445"/>
        <end position="463"/>
    </location>
</feature>
<keyword evidence="1" id="KW-0472">Membrane</keyword>
<name>A0A508A0S6_9FLAO</name>
<dbReference type="EMBL" id="VIAR01000001">
    <property type="protein sequence ID" value="TQD40545.1"/>
    <property type="molecule type" value="Genomic_DNA"/>
</dbReference>
<keyword evidence="1" id="KW-0812">Transmembrane</keyword>
<dbReference type="AlphaFoldDB" id="A0A508A0S6"/>
<dbReference type="Pfam" id="PF13584">
    <property type="entry name" value="BatD"/>
    <property type="match status" value="2"/>
</dbReference>
<feature type="chain" id="PRO_5021409619" evidence="2">
    <location>
        <begin position="21"/>
        <end position="587"/>
    </location>
</feature>
<evidence type="ECO:0000256" key="1">
    <source>
        <dbReference type="SAM" id="Phobius"/>
    </source>
</evidence>
<accession>A0A508A0S6</accession>
<dbReference type="Proteomes" id="UP000317169">
    <property type="component" value="Unassembled WGS sequence"/>
</dbReference>
<organism evidence="3 4">
    <name type="scientific">Haloflavibacter putidus</name>
    <dbReference type="NCBI Taxonomy" id="2576776"/>
    <lineage>
        <taxon>Bacteria</taxon>
        <taxon>Pseudomonadati</taxon>
        <taxon>Bacteroidota</taxon>
        <taxon>Flavobacteriia</taxon>
        <taxon>Flavobacteriales</taxon>
        <taxon>Flavobacteriaceae</taxon>
        <taxon>Haloflavibacter</taxon>
    </lineage>
</organism>
<dbReference type="PANTHER" id="PTHR40940:SF2">
    <property type="entry name" value="BATD"/>
    <property type="match status" value="1"/>
</dbReference>
<gene>
    <name evidence="3" type="ORF">FKR84_00785</name>
</gene>
<reference evidence="3 4" key="1">
    <citation type="submission" date="2019-06" db="EMBL/GenBank/DDBJ databases">
        <title>Flavibacter putida gen. nov., sp. nov., a novel marine bacterium of the family Flavobacteriaceae isolated from coastal seawater.</title>
        <authorList>
            <person name="Feng X."/>
        </authorList>
    </citation>
    <scope>NUCLEOTIDE SEQUENCE [LARGE SCALE GENOMIC DNA]</scope>
    <source>
        <strain evidence="3 4">PLHSN227</strain>
    </source>
</reference>
<dbReference type="RefSeq" id="WP_141420277.1">
    <property type="nucleotide sequence ID" value="NZ_VIAR01000001.1"/>
</dbReference>
<dbReference type="PANTHER" id="PTHR40940">
    <property type="entry name" value="PROTEIN BATD-RELATED"/>
    <property type="match status" value="1"/>
</dbReference>
<evidence type="ECO:0000313" key="4">
    <source>
        <dbReference type="Proteomes" id="UP000317169"/>
    </source>
</evidence>
<protein>
    <submittedName>
        <fullName evidence="3">Protein BatD</fullName>
    </submittedName>
</protein>
<feature type="signal peptide" evidence="2">
    <location>
        <begin position="1"/>
        <end position="20"/>
    </location>
</feature>
<evidence type="ECO:0000313" key="3">
    <source>
        <dbReference type="EMBL" id="TQD40545.1"/>
    </source>
</evidence>
<keyword evidence="2" id="KW-0732">Signal</keyword>
<keyword evidence="4" id="KW-1185">Reference proteome</keyword>
<evidence type="ECO:0000256" key="2">
    <source>
        <dbReference type="SAM" id="SignalP"/>
    </source>
</evidence>
<dbReference type="OrthoDB" id="2079210at2"/>
<dbReference type="InterPro" id="IPR025738">
    <property type="entry name" value="BatD"/>
</dbReference>
<sequence>MKRKLLITCMFFLIGALGFSQVKFEAEASRKKLGINERLRIDFTMNEDGDNFKPPQFKNFQVVGGPNQSISYSYMNGQKTYQKKYSYFLKPYSRGTFQIGQAEITVDGEVYKTTPLKVEVVAAVDKPTDGNNAALTAAENIHLVAEVSNTNPYLNEGITVQYKLYVSPRINVTNWRPIDNPKFTNFWSQNIDIQQLNVKNGTYKGEPYRYVTLRKTVLYPQKTGELTVEPLTLSVAVDVPTDRRDIFGRRLYETVDKTIAANNRTINVKELPTQGKPANFTGAVGDFNFEVNVNKTNLKASESLQAEVKVSGNGNLKLFSLPKLETPASLEVYEPEHIEKVSTNLGGMRGSTLDTYTIIPQSKGKYPISGLSFSYFDPNAKTYKTLSSQEILLEVEAAPGSAGNQVITTTSSAKQPVVAKAEQFRYIKLEPNLKPAGKHKFFKSTLYWTGLTLPLLLIPIVVFKGNKQREKAGDVEGKRIKRANKLAKKYLSKAKNALGDKNAFYVALEKALHNYLRAKLHLQTAEMSKDRIATILKEKNVAQENIEQFISLLQSCELARYAAASSTAMQQDYDKAVNVLAELDKQL</sequence>